<dbReference type="InterPro" id="IPR004612">
    <property type="entry name" value="Resolv_RecU"/>
</dbReference>
<dbReference type="SUPFAM" id="SSF52980">
    <property type="entry name" value="Restriction endonuclease-like"/>
    <property type="match status" value="1"/>
</dbReference>
<evidence type="ECO:0000256" key="4">
    <source>
        <dbReference type="ARBA" id="ARBA00022722"/>
    </source>
</evidence>
<keyword evidence="3" id="KW-0963">Cytoplasm</keyword>
<reference evidence="14" key="1">
    <citation type="submission" date="2011-11" db="EMBL/GenBank/DDBJ databases">
        <title>Complete genome sequence of Candidatus Mycoplasma haemominutum.</title>
        <authorList>
            <person name="Barker E.N."/>
            <person name="Darby A.C."/>
            <person name="Helps C.R."/>
            <person name="Peters I.R."/>
            <person name="Hughes M.A."/>
            <person name="Radford A.D."/>
            <person name="Novacco M."/>
            <person name="Boretti F."/>
            <person name="Hofmann-Lehmann R."/>
            <person name="Tasker S."/>
        </authorList>
    </citation>
    <scope>NUCLEOTIDE SEQUENCE</scope>
    <source>
        <strain evidence="14">Birmingham 1</strain>
    </source>
</reference>
<evidence type="ECO:0000256" key="10">
    <source>
        <dbReference type="ARBA" id="ARBA00023172"/>
    </source>
</evidence>
<dbReference type="GO" id="GO:0003676">
    <property type="term" value="F:nucleic acid binding"/>
    <property type="evidence" value="ECO:0007669"/>
    <property type="project" value="InterPro"/>
</dbReference>
<keyword evidence="7" id="KW-0227">DNA damage</keyword>
<gene>
    <name evidence="14" type="primary">recU</name>
    <name evidence="14" type="ORF">MHM_01840</name>
</gene>
<dbReference type="KEGG" id="mhb:MHM_01840"/>
<sequence>MKFLSYSNRGSIIEEIMHNTAQYYREHKIAYFRKTNPLYAHLSKKSKHSFGGLLEGEGREMRIKFTYKGDLDYYGLYRGRYFSIELKETQQPTFSLHLIKENQLSQLEEIDHLGGIALVLVHFIHGEKPFWLITYSQLKKLQSCKKTKKFSISEFESVSAVPIEIIYPHILNLEPILKQLMKREKQ</sequence>
<evidence type="ECO:0000256" key="2">
    <source>
        <dbReference type="ARBA" id="ARBA00004496"/>
    </source>
</evidence>
<evidence type="ECO:0000256" key="11">
    <source>
        <dbReference type="ARBA" id="ARBA00023204"/>
    </source>
</evidence>
<protein>
    <recommendedName>
        <fullName evidence="13">Holliday junction resolvase RecU</fullName>
    </recommendedName>
</protein>
<dbReference type="GO" id="GO:0006281">
    <property type="term" value="P:DNA repair"/>
    <property type="evidence" value="ECO:0007669"/>
    <property type="project" value="UniProtKB-KW"/>
</dbReference>
<evidence type="ECO:0000256" key="5">
    <source>
        <dbReference type="ARBA" id="ARBA00022723"/>
    </source>
</evidence>
<keyword evidence="5" id="KW-0479">Metal-binding</keyword>
<name>G8C304_9MOLU</name>
<dbReference type="AlphaFoldDB" id="G8C304"/>
<keyword evidence="9" id="KW-0460">Magnesium</keyword>
<comment type="subcellular location">
    <subcellularLocation>
        <location evidence="2">Cytoplasm</location>
    </subcellularLocation>
</comment>
<evidence type="ECO:0000256" key="13">
    <source>
        <dbReference type="ARBA" id="ARBA00029523"/>
    </source>
</evidence>
<dbReference type="HOGENOM" id="CLU_096340_2_0_14"/>
<dbReference type="GO" id="GO:0006310">
    <property type="term" value="P:DNA recombination"/>
    <property type="evidence" value="ECO:0007669"/>
    <property type="project" value="UniProtKB-KW"/>
</dbReference>
<keyword evidence="6 14" id="KW-0255">Endonuclease</keyword>
<evidence type="ECO:0000256" key="7">
    <source>
        <dbReference type="ARBA" id="ARBA00022763"/>
    </source>
</evidence>
<evidence type="ECO:0000256" key="9">
    <source>
        <dbReference type="ARBA" id="ARBA00022842"/>
    </source>
</evidence>
<reference evidence="14" key="2">
    <citation type="submission" date="2011-11" db="EMBL/GenBank/DDBJ databases">
        <authorList>
            <person name="Barker E."/>
        </authorList>
    </citation>
    <scope>NUCLEOTIDE SEQUENCE</scope>
    <source>
        <strain evidence="14">Birmingham 1</strain>
    </source>
</reference>
<dbReference type="GO" id="GO:0016787">
    <property type="term" value="F:hydrolase activity"/>
    <property type="evidence" value="ECO:0007669"/>
    <property type="project" value="UniProtKB-KW"/>
</dbReference>
<dbReference type="Gene3D" id="3.40.1350.10">
    <property type="match status" value="1"/>
</dbReference>
<dbReference type="InterPro" id="IPR011335">
    <property type="entry name" value="Restrct_endonuc-II-like"/>
</dbReference>
<evidence type="ECO:0000256" key="12">
    <source>
        <dbReference type="ARBA" id="ARBA00023447"/>
    </source>
</evidence>
<keyword evidence="8" id="KW-0378">Hydrolase</keyword>
<evidence type="ECO:0000256" key="1">
    <source>
        <dbReference type="ARBA" id="ARBA00001946"/>
    </source>
</evidence>
<keyword evidence="10" id="KW-0233">DNA recombination</keyword>
<organism evidence="14">
    <name type="scientific">Candidatus Mycoplasma haematominutum 'Birmingham 1'</name>
    <dbReference type="NCBI Taxonomy" id="1116213"/>
    <lineage>
        <taxon>Bacteria</taxon>
        <taxon>Bacillati</taxon>
        <taxon>Mycoplasmatota</taxon>
        <taxon>Mollicutes</taxon>
        <taxon>Mycoplasmataceae</taxon>
        <taxon>Mycoplasma</taxon>
    </lineage>
</organism>
<comment type="cofactor">
    <cofactor evidence="1">
        <name>Mg(2+)</name>
        <dbReference type="ChEBI" id="CHEBI:18420"/>
    </cofactor>
</comment>
<dbReference type="InterPro" id="IPR011856">
    <property type="entry name" value="tRNA_endonuc-like_dom_sf"/>
</dbReference>
<keyword evidence="4" id="KW-0540">Nuclease</keyword>
<keyword evidence="11" id="KW-0234">DNA repair</keyword>
<accession>G8C304</accession>
<evidence type="ECO:0000313" key="14">
    <source>
        <dbReference type="EMBL" id="CCE66702.1"/>
    </source>
</evidence>
<dbReference type="PATRIC" id="fig|1116213.3.peg.195"/>
<dbReference type="Pfam" id="PF03838">
    <property type="entry name" value="RecU"/>
    <property type="match status" value="1"/>
</dbReference>
<dbReference type="RefSeq" id="WP_015511567.1">
    <property type="nucleotide sequence ID" value="NC_021007.1"/>
</dbReference>
<evidence type="ECO:0000256" key="6">
    <source>
        <dbReference type="ARBA" id="ARBA00022759"/>
    </source>
</evidence>
<dbReference type="EMBL" id="HE613254">
    <property type="protein sequence ID" value="CCE66702.1"/>
    <property type="molecule type" value="Genomic_DNA"/>
</dbReference>
<evidence type="ECO:0000256" key="8">
    <source>
        <dbReference type="ARBA" id="ARBA00022801"/>
    </source>
</evidence>
<dbReference type="GO" id="GO:0005737">
    <property type="term" value="C:cytoplasm"/>
    <property type="evidence" value="ECO:0007669"/>
    <property type="project" value="UniProtKB-SubCell"/>
</dbReference>
<proteinExistence type="inferred from homology"/>
<comment type="similarity">
    <text evidence="12">Belongs to the RecU family.</text>
</comment>
<dbReference type="GO" id="GO:0046872">
    <property type="term" value="F:metal ion binding"/>
    <property type="evidence" value="ECO:0007669"/>
    <property type="project" value="UniProtKB-KW"/>
</dbReference>
<dbReference type="OrthoDB" id="9783592at2"/>
<dbReference type="GO" id="GO:0004519">
    <property type="term" value="F:endonuclease activity"/>
    <property type="evidence" value="ECO:0007669"/>
    <property type="project" value="UniProtKB-KW"/>
</dbReference>
<evidence type="ECO:0000256" key="3">
    <source>
        <dbReference type="ARBA" id="ARBA00022490"/>
    </source>
</evidence>